<dbReference type="PANTHER" id="PTHR10063">
    <property type="entry name" value="TUBERIN"/>
    <property type="match status" value="1"/>
</dbReference>
<accession>A0A7R9EUF3</accession>
<dbReference type="GO" id="GO:0033596">
    <property type="term" value="C:TSC1-TSC2 complex"/>
    <property type="evidence" value="ECO:0007669"/>
    <property type="project" value="TreeGrafter"/>
</dbReference>
<dbReference type="GO" id="GO:0051898">
    <property type="term" value="P:negative regulation of phosphatidylinositol 3-kinase/protein kinase B signal transduction"/>
    <property type="evidence" value="ECO:0007669"/>
    <property type="project" value="TreeGrafter"/>
</dbReference>
<dbReference type="GO" id="GO:0005634">
    <property type="term" value="C:nucleus"/>
    <property type="evidence" value="ECO:0007669"/>
    <property type="project" value="InterPro"/>
</dbReference>
<evidence type="ECO:0000259" key="1">
    <source>
        <dbReference type="Pfam" id="PF11864"/>
    </source>
</evidence>
<dbReference type="GO" id="GO:0046627">
    <property type="term" value="P:negative regulation of insulin receptor signaling pathway"/>
    <property type="evidence" value="ECO:0007669"/>
    <property type="project" value="TreeGrafter"/>
</dbReference>
<name>A0A7R9EUF3_9NEOP</name>
<dbReference type="Pfam" id="PF11864">
    <property type="entry name" value="DUF3384"/>
    <property type="match status" value="1"/>
</dbReference>
<evidence type="ECO:0000313" key="2">
    <source>
        <dbReference type="EMBL" id="CAD7441252.1"/>
    </source>
</evidence>
<proteinExistence type="predicted"/>
<dbReference type="GO" id="GO:0030178">
    <property type="term" value="P:negative regulation of Wnt signaling pathway"/>
    <property type="evidence" value="ECO:0007669"/>
    <property type="project" value="TreeGrafter"/>
</dbReference>
<sequence length="231" mass="26246">MFNAKPKSAVEKLWACLKDLFHPDIAKEHRHLAFTFFSCLVQGQYEKLGIMRSHFFRLIKTHDVAEDVAPRFELLQSLTENGKDIKYFEEEVGPFLMQWMPAITGVGKTQQFLAVWVNVIKFNAAYVDEEVIKELVQNTCFLCCWSNSQPVVLTCLQVLDTVVCYTNLPSQSITTFIIALYNAQPSRNSLGPFSPVYHVSYPSRHLLPNTMSIYSEGLCSTSIWHSGGPRG</sequence>
<reference evidence="2" key="1">
    <citation type="submission" date="2020-11" db="EMBL/GenBank/DDBJ databases">
        <authorList>
            <person name="Tran Van P."/>
        </authorList>
    </citation>
    <scope>NUCLEOTIDE SEQUENCE</scope>
</reference>
<gene>
    <name evidence="2" type="ORF">TBIB3V08_LOCUS3724</name>
</gene>
<dbReference type="GO" id="GO:0032007">
    <property type="term" value="P:negative regulation of TOR signaling"/>
    <property type="evidence" value="ECO:0007669"/>
    <property type="project" value="TreeGrafter"/>
</dbReference>
<protein>
    <recommendedName>
        <fullName evidence="1">Tuberin N-terminal domain-containing protein</fullName>
    </recommendedName>
</protein>
<dbReference type="InterPro" id="IPR024584">
    <property type="entry name" value="Tuberin_N"/>
</dbReference>
<dbReference type="GO" id="GO:0005096">
    <property type="term" value="F:GTPase activator activity"/>
    <property type="evidence" value="ECO:0007669"/>
    <property type="project" value="InterPro"/>
</dbReference>
<dbReference type="AlphaFoldDB" id="A0A7R9EUF3"/>
<dbReference type="InterPro" id="IPR027107">
    <property type="entry name" value="Tuberin/Ral-act_asu"/>
</dbReference>
<dbReference type="GO" id="GO:0051726">
    <property type="term" value="P:regulation of cell cycle"/>
    <property type="evidence" value="ECO:0007669"/>
    <property type="project" value="TreeGrafter"/>
</dbReference>
<feature type="domain" description="Tuberin N-terminal" evidence="1">
    <location>
        <begin position="7"/>
        <end position="180"/>
    </location>
</feature>
<organism evidence="2">
    <name type="scientific">Timema bartmani</name>
    <dbReference type="NCBI Taxonomy" id="61472"/>
    <lineage>
        <taxon>Eukaryota</taxon>
        <taxon>Metazoa</taxon>
        <taxon>Ecdysozoa</taxon>
        <taxon>Arthropoda</taxon>
        <taxon>Hexapoda</taxon>
        <taxon>Insecta</taxon>
        <taxon>Pterygota</taxon>
        <taxon>Neoptera</taxon>
        <taxon>Polyneoptera</taxon>
        <taxon>Phasmatodea</taxon>
        <taxon>Timematodea</taxon>
        <taxon>Timematoidea</taxon>
        <taxon>Timematidae</taxon>
        <taxon>Timema</taxon>
    </lineage>
</organism>
<dbReference type="PANTHER" id="PTHR10063:SF0">
    <property type="entry name" value="TUBERIN"/>
    <property type="match status" value="1"/>
</dbReference>
<dbReference type="EMBL" id="OD565257">
    <property type="protein sequence ID" value="CAD7441252.1"/>
    <property type="molecule type" value="Genomic_DNA"/>
</dbReference>